<keyword evidence="2" id="KW-0812">Transmembrane</keyword>
<dbReference type="Proteomes" id="UP001596263">
    <property type="component" value="Unassembled WGS sequence"/>
</dbReference>
<organism evidence="3 4">
    <name type="scientific">Streptomyces coerulescens</name>
    <dbReference type="NCBI Taxonomy" id="29304"/>
    <lineage>
        <taxon>Bacteria</taxon>
        <taxon>Bacillati</taxon>
        <taxon>Actinomycetota</taxon>
        <taxon>Actinomycetes</taxon>
        <taxon>Kitasatosporales</taxon>
        <taxon>Streptomycetaceae</taxon>
        <taxon>Streptomyces</taxon>
    </lineage>
</organism>
<name>A0ABW0CPV6_STRCD</name>
<keyword evidence="2" id="KW-1133">Transmembrane helix</keyword>
<proteinExistence type="predicted"/>
<keyword evidence="2" id="KW-0472">Membrane</keyword>
<evidence type="ECO:0000256" key="1">
    <source>
        <dbReference type="SAM" id="MobiDB-lite"/>
    </source>
</evidence>
<reference evidence="4" key="1">
    <citation type="journal article" date="2019" name="Int. J. Syst. Evol. Microbiol.">
        <title>The Global Catalogue of Microorganisms (GCM) 10K type strain sequencing project: providing services to taxonomists for standard genome sequencing and annotation.</title>
        <authorList>
            <consortium name="The Broad Institute Genomics Platform"/>
            <consortium name="The Broad Institute Genome Sequencing Center for Infectious Disease"/>
            <person name="Wu L."/>
            <person name="Ma J."/>
        </authorList>
    </citation>
    <scope>NUCLEOTIDE SEQUENCE [LARGE SCALE GENOMIC DNA]</scope>
    <source>
        <strain evidence="4">KCTC 42586</strain>
    </source>
</reference>
<feature type="transmembrane region" description="Helical" evidence="2">
    <location>
        <begin position="42"/>
        <end position="64"/>
    </location>
</feature>
<feature type="compositionally biased region" description="Pro residues" evidence="1">
    <location>
        <begin position="354"/>
        <end position="366"/>
    </location>
</feature>
<sequence>MFLDQPLAWTVGHWPVVAAAGVLFLVLTGLAAYIAHRTSGPVLAAGIGALVCTGFSADTSWRFADHELHMDRTERLWLFAAGEIVLIVCAIMARSNKRATATKTEAGTPGVPGVMVWCIAAVQLVPAFAESGLVGGLVRSTFGPIMAALLWHLAMGLEIRVAKPEALSTGLPAQIGHELRERLLSYLGLATRKRSAEEITRDRAHARAVRLGARRYLSPWGKARLAAAVTRSRATVDGARRHQLLQDLAGRRTAEELRTMHVDSPWAADTATLPHSATPLGVAGAALRRMHPIDAIQAVRDAQPDATAPELASLCTEYGVTVTEGMVRIALHPKAAQPDAQPDRQPHTAILQPSSPPALGPAPQPEPGDFDSAAASAIALAQPSTAFVGEGSPNAAAHVGHDDALVLDLAPMLPVQPHLCAPAPEPVAQPAAPQATPQARKPRRAQAARPTVQELRPADADAQLLNRARELNTQSLSESGTKASLRLLQNKLRIGQRRAQRIQAQLPDTLPTASPDAQPPAKEA</sequence>
<protein>
    <submittedName>
        <fullName evidence="3">Uncharacterized protein</fullName>
    </submittedName>
</protein>
<evidence type="ECO:0000256" key="2">
    <source>
        <dbReference type="SAM" id="Phobius"/>
    </source>
</evidence>
<feature type="transmembrane region" description="Helical" evidence="2">
    <location>
        <begin position="106"/>
        <end position="129"/>
    </location>
</feature>
<accession>A0ABW0CPV6</accession>
<dbReference type="EMBL" id="JBHSKM010000019">
    <property type="protein sequence ID" value="MFC5217303.1"/>
    <property type="molecule type" value="Genomic_DNA"/>
</dbReference>
<gene>
    <name evidence="3" type="ORF">ACFPQ9_26035</name>
</gene>
<evidence type="ECO:0000313" key="4">
    <source>
        <dbReference type="Proteomes" id="UP001596263"/>
    </source>
</evidence>
<feature type="region of interest" description="Disordered" evidence="1">
    <location>
        <begin position="498"/>
        <end position="524"/>
    </location>
</feature>
<dbReference type="RefSeq" id="WP_380857883.1">
    <property type="nucleotide sequence ID" value="NZ_JBHSKM010000019.1"/>
</dbReference>
<feature type="region of interest" description="Disordered" evidence="1">
    <location>
        <begin position="421"/>
        <end position="458"/>
    </location>
</feature>
<feature type="transmembrane region" description="Helical" evidence="2">
    <location>
        <begin position="12"/>
        <end position="35"/>
    </location>
</feature>
<feature type="compositionally biased region" description="Low complexity" evidence="1">
    <location>
        <begin position="426"/>
        <end position="439"/>
    </location>
</feature>
<comment type="caution">
    <text evidence="3">The sequence shown here is derived from an EMBL/GenBank/DDBJ whole genome shotgun (WGS) entry which is preliminary data.</text>
</comment>
<evidence type="ECO:0000313" key="3">
    <source>
        <dbReference type="EMBL" id="MFC5217303.1"/>
    </source>
</evidence>
<keyword evidence="4" id="KW-1185">Reference proteome</keyword>
<feature type="transmembrane region" description="Helical" evidence="2">
    <location>
        <begin position="76"/>
        <end position="94"/>
    </location>
</feature>
<feature type="region of interest" description="Disordered" evidence="1">
    <location>
        <begin position="335"/>
        <end position="371"/>
    </location>
</feature>